<dbReference type="Proteomes" id="UP001597373">
    <property type="component" value="Unassembled WGS sequence"/>
</dbReference>
<accession>A0ABW5DJ83</accession>
<proteinExistence type="predicted"/>
<reference evidence="2" key="1">
    <citation type="journal article" date="2019" name="Int. J. Syst. Evol. Microbiol.">
        <title>The Global Catalogue of Microorganisms (GCM) 10K type strain sequencing project: providing services to taxonomists for standard genome sequencing and annotation.</title>
        <authorList>
            <consortium name="The Broad Institute Genomics Platform"/>
            <consortium name="The Broad Institute Genome Sequencing Center for Infectious Disease"/>
            <person name="Wu L."/>
            <person name="Ma J."/>
        </authorList>
    </citation>
    <scope>NUCLEOTIDE SEQUENCE [LARGE SCALE GENOMIC DNA]</scope>
    <source>
        <strain evidence="2">KCTC 23707</strain>
    </source>
</reference>
<sequence>MGSTDTRRYSSPAMRNLLTFLKEQGLGGILITSPTGDAKIAVLRKDLARAFSLIRRFARDEGFDLRIRPIRAKKVLRVLPVALTQMVGHRRYKVELSGGEKASFELEGWKDEGEYFESASPNHISRRLWKTTAEAHGLFTGAGIKDYAAILPCPHALEPAFPIDLVFTQVNADDPDWQRMFSQYAPEPVTVAPTNDATARS</sequence>
<protein>
    <submittedName>
        <fullName evidence="1">Uncharacterized protein</fullName>
    </submittedName>
</protein>
<gene>
    <name evidence="1" type="ORF">ACFSMZ_15665</name>
</gene>
<keyword evidence="2" id="KW-1185">Reference proteome</keyword>
<evidence type="ECO:0000313" key="1">
    <source>
        <dbReference type="EMBL" id="MFD2261187.1"/>
    </source>
</evidence>
<evidence type="ECO:0000313" key="2">
    <source>
        <dbReference type="Proteomes" id="UP001597373"/>
    </source>
</evidence>
<dbReference type="RefSeq" id="WP_345099832.1">
    <property type="nucleotide sequence ID" value="NZ_BAABGS010000071.1"/>
</dbReference>
<name>A0ABW5DJ83_9HYPH</name>
<dbReference type="EMBL" id="JBHUIR010000062">
    <property type="protein sequence ID" value="MFD2261187.1"/>
    <property type="molecule type" value="Genomic_DNA"/>
</dbReference>
<comment type="caution">
    <text evidence="1">The sequence shown here is derived from an EMBL/GenBank/DDBJ whole genome shotgun (WGS) entry which is preliminary data.</text>
</comment>
<organism evidence="1 2">
    <name type="scientific">Chelativorans composti</name>
    <dbReference type="NCBI Taxonomy" id="768533"/>
    <lineage>
        <taxon>Bacteria</taxon>
        <taxon>Pseudomonadati</taxon>
        <taxon>Pseudomonadota</taxon>
        <taxon>Alphaproteobacteria</taxon>
        <taxon>Hyphomicrobiales</taxon>
        <taxon>Phyllobacteriaceae</taxon>
        <taxon>Chelativorans</taxon>
    </lineage>
</organism>